<evidence type="ECO:0000259" key="2">
    <source>
        <dbReference type="SMART" id="SM00642"/>
    </source>
</evidence>
<dbReference type="Pfam" id="PF00128">
    <property type="entry name" value="Alpha-amylase"/>
    <property type="match status" value="1"/>
</dbReference>
<name>A0A1I7CGQ4_9ACTN</name>
<dbReference type="GO" id="GO:0005975">
    <property type="term" value="P:carbohydrate metabolic process"/>
    <property type="evidence" value="ECO:0007669"/>
    <property type="project" value="InterPro"/>
</dbReference>
<keyword evidence="4" id="KW-1185">Reference proteome</keyword>
<feature type="domain" description="Glycosyl hydrolase family 13 catalytic" evidence="2">
    <location>
        <begin position="704"/>
        <end position="1086"/>
    </location>
</feature>
<gene>
    <name evidence="3" type="ORF">SAMN05660657_04459</name>
</gene>
<protein>
    <submittedName>
        <fullName evidence="3">1,4-alpha-glucan branching enzyme</fullName>
    </submittedName>
</protein>
<dbReference type="STRING" id="1296565.SAMN05660657_04459"/>
<dbReference type="EMBL" id="FPBA01000021">
    <property type="protein sequence ID" value="SFT98562.1"/>
    <property type="molecule type" value="Genomic_DNA"/>
</dbReference>
<proteinExistence type="predicted"/>
<dbReference type="InterPro" id="IPR017853">
    <property type="entry name" value="GH"/>
</dbReference>
<organism evidence="3 4">
    <name type="scientific">Geodermatophilus amargosae</name>
    <dbReference type="NCBI Taxonomy" id="1296565"/>
    <lineage>
        <taxon>Bacteria</taxon>
        <taxon>Bacillati</taxon>
        <taxon>Actinomycetota</taxon>
        <taxon>Actinomycetes</taxon>
        <taxon>Geodermatophilales</taxon>
        <taxon>Geodermatophilaceae</taxon>
        <taxon>Geodermatophilus</taxon>
    </lineage>
</organism>
<dbReference type="InterPro" id="IPR006047">
    <property type="entry name" value="GH13_cat_dom"/>
</dbReference>
<dbReference type="Gene3D" id="3.20.20.80">
    <property type="entry name" value="Glycosidases"/>
    <property type="match status" value="1"/>
</dbReference>
<dbReference type="SUPFAM" id="SSF51445">
    <property type="entry name" value="(Trans)glycosidases"/>
    <property type="match status" value="1"/>
</dbReference>
<accession>A0A1I7CGQ4</accession>
<evidence type="ECO:0000313" key="3">
    <source>
        <dbReference type="EMBL" id="SFT98562.1"/>
    </source>
</evidence>
<dbReference type="SMART" id="SM00642">
    <property type="entry name" value="Aamy"/>
    <property type="match status" value="1"/>
</dbReference>
<dbReference type="Proteomes" id="UP000199546">
    <property type="component" value="Unassembled WGS sequence"/>
</dbReference>
<dbReference type="PANTHER" id="PTHR43002">
    <property type="entry name" value="GLYCOGEN DEBRANCHING ENZYME"/>
    <property type="match status" value="1"/>
</dbReference>
<reference evidence="4" key="1">
    <citation type="submission" date="2016-10" db="EMBL/GenBank/DDBJ databases">
        <authorList>
            <person name="Varghese N."/>
            <person name="Submissions S."/>
        </authorList>
    </citation>
    <scope>NUCLEOTIDE SEQUENCE [LARGE SCALE GENOMIC DNA]</scope>
    <source>
        <strain evidence="4">DSM 46136</strain>
    </source>
</reference>
<sequence length="1188" mass="129275">MSISEAHPDDVQLLATAPPGTEIFVIDHGFRLRARGIGGVAQALEPGLYKVKFRSGSAIHEMHQALEPGAGTVIVTAPPLLFSSAAPLADTAKSHEYHQDAAAALSREVHARVGYGSEVFVFARAWSPTGTSPRGNPARALQLLDLGGAPLIELETRSRTNLAAADPWAGCTVQVTPGAYRLRLDAAPWGRLEQLVVAAPHWQTQVFVLGAEDPRDDAPPWHVDLARATVLQSRLGRGFDPAHDQQRLTDLARLALVNGRSVVPAQELVDMLGGPEADPMLGILAGHALVLAGAANADLLADVVTRLRALLGRHPDVEALALITPVADPAYRFTIPPMLTASWRLVVDASSRRPDVVPAGSLAACVSPALWGNGPWLQWQTEEMLQPGDSSADGAGLAEVAARIADAGARLEPERWRELVDEELGDLEEALLVRLAGPPPTRHEGRGQLRSRPPHAPASMPSATSAPGGPAARGADIAAGLGMPAGALGAVADRLLSRLEHLAPDAPDRASMAPGGPVTDIARRRLGSFVLWRPGRTDPPPTLVIGRPASGNPPTLDDMTFHPLTPDPAIPDLWQVTAAACNLTEGTVYHYWFQVGDTRPGRPGFTVWRTDPLASTVDWRLLSPPLPPPYTQDDRWPASVIKLRGGLLVECDPGGEEPDWSRDGGLLALPANNRTVYYKLPSRWARGSPEGGIEVAAGTFQDVLALVDADAAPGTFRGVAALAPGRAHLVDLGVTTLELAPVADSWVTRDWGYATSNYFAPDHDLGCPPQSSSPTSSRDFARLVTACHRHGIRVGYDAVMAFGQRDPYSEINFLDFHVQWGSGDPEQSDRDGFGGDLWKYGWRTRGYDPIEGRITEVEPARRFMLAHAARWAHENRMDSIRIDSVNNVRNLDFIAEFTRFARELARDRAVAAGLPVSAADERFLVVGEELSVPVALVREGRLDALWNERFKHAIRSAILGETGEGDDDFERTVRKLVDCRELGFADGAQAVNYVTSHDVEGYRNERLYDFLVNNGVGRTEERIKLAFVCLLTAVGIPMILAGEEFADQHDLPIASAKQVDPVNFDRLSEEWRQRVFRHVSRLVRLRQTSEALSVNDTEFIHVDLTAGRRVFAWRRGAPGQRPVVTVANFSDWGTPEPQDPRSEYVIGNWPLTPSGELWREVTQDRAVPPEWVGREPLYPWEAKVYALT</sequence>
<feature type="region of interest" description="Disordered" evidence="1">
    <location>
        <begin position="435"/>
        <end position="471"/>
    </location>
</feature>
<evidence type="ECO:0000313" key="4">
    <source>
        <dbReference type="Proteomes" id="UP000199546"/>
    </source>
</evidence>
<feature type="compositionally biased region" description="Low complexity" evidence="1">
    <location>
        <begin position="457"/>
        <end position="471"/>
    </location>
</feature>
<evidence type="ECO:0000256" key="1">
    <source>
        <dbReference type="SAM" id="MobiDB-lite"/>
    </source>
</evidence>
<dbReference type="AlphaFoldDB" id="A0A1I7CGQ4"/>